<dbReference type="InterPro" id="IPR051083">
    <property type="entry name" value="GrpII_Intron_Splice-Mob/Def"/>
</dbReference>
<gene>
    <name evidence="2" type="ORF">HC246_17910</name>
</gene>
<dbReference type="Pfam" id="PF00078">
    <property type="entry name" value="RVT_1"/>
    <property type="match status" value="1"/>
</dbReference>
<comment type="caution">
    <text evidence="2">The sequence shown here is derived from an EMBL/GenBank/DDBJ whole genome shotgun (WGS) entry which is preliminary data.</text>
</comment>
<keyword evidence="2" id="KW-0695">RNA-directed DNA polymerase</keyword>
<evidence type="ECO:0000313" key="3">
    <source>
        <dbReference type="Proteomes" id="UP000738376"/>
    </source>
</evidence>
<keyword evidence="3" id="KW-1185">Reference proteome</keyword>
<dbReference type="PANTHER" id="PTHR34047:SF8">
    <property type="entry name" value="PROTEIN YKFC"/>
    <property type="match status" value="1"/>
</dbReference>
<dbReference type="PROSITE" id="PS50878">
    <property type="entry name" value="RT_POL"/>
    <property type="match status" value="1"/>
</dbReference>
<keyword evidence="2" id="KW-0548">Nucleotidyltransferase</keyword>
<dbReference type="GO" id="GO:0003964">
    <property type="term" value="F:RNA-directed DNA polymerase activity"/>
    <property type="evidence" value="ECO:0007669"/>
    <property type="project" value="UniProtKB-KW"/>
</dbReference>
<proteinExistence type="predicted"/>
<dbReference type="EMBL" id="JAAVJL010000002">
    <property type="protein sequence ID" value="NMF59843.1"/>
    <property type="molecule type" value="Genomic_DNA"/>
</dbReference>
<dbReference type="Proteomes" id="UP000738376">
    <property type="component" value="Unassembled WGS sequence"/>
</dbReference>
<accession>A0ABX1LUL2</accession>
<dbReference type="PANTHER" id="PTHR34047">
    <property type="entry name" value="NUCLEAR INTRON MATURASE 1, MITOCHONDRIAL-RELATED"/>
    <property type="match status" value="1"/>
</dbReference>
<name>A0ABX1LUL2_9CYAN</name>
<dbReference type="RefSeq" id="WP_169364821.1">
    <property type="nucleotide sequence ID" value="NZ_JAAVJL010000002.1"/>
</dbReference>
<dbReference type="InterPro" id="IPR043502">
    <property type="entry name" value="DNA/RNA_pol_sf"/>
</dbReference>
<evidence type="ECO:0000259" key="1">
    <source>
        <dbReference type="PROSITE" id="PS50878"/>
    </source>
</evidence>
<sequence length="574" mass="67963">MNQHFLLELIKKRETFDKAYVYAIYYRIKEDSYCNFIEIDYYRQDKEKLFEEIKSIFENPNVYEPETAFSFYLPKSEMFFRRMIHTPFKDLVIKFIIVIILADLLDFTLVKNCFSHRLERNRDKDKKSKEGLYRYYFYGFEEFTDWQTKQVDHSFCLLKTDISSFYDSISHEYLVSAISKQLSIPKESQFILIFAKTLKFKVCYYSFVDGKLNETYNSQGIPIGNEAEGFIANLFLKEVDEALFNQKINFGRYVDDFRIFTKSKSDAIKGLIILQEFLLKIGVNLNASKTKIIEAQEKIIEFIKESKKGGTSTIPFIEEEDSDPQQEKIIDKSVLIREINSSTEYEQELPDKSISVSDKDIFVSLEEIDSEEKAKKFGEFLHKIPLGKKIDPKLFIYHIEWLYQLSKKYTKHSKLYAWLFVRFVSLENNDDIQKISLKYLFKVLDDTEIHTFIKTRIIHNLIKPRKGALTYIQRMSTRQKLKERLLLCITELIRSNCIALQLNCIYAYYLILQDYHLLQDLISINLNRPIPEPIQNAVYQIGTLYYKGSPKLPSFEEILEESEVTIESESFLFQ</sequence>
<dbReference type="InterPro" id="IPR000477">
    <property type="entry name" value="RT_dom"/>
</dbReference>
<feature type="domain" description="Reverse transcriptase" evidence="1">
    <location>
        <begin position="54"/>
        <end position="307"/>
    </location>
</feature>
<evidence type="ECO:0000313" key="2">
    <source>
        <dbReference type="EMBL" id="NMF59843.1"/>
    </source>
</evidence>
<organism evidence="2 3">
    <name type="scientific">Pseudanabaena yagii GIHE-NHR1</name>
    <dbReference type="NCBI Taxonomy" id="2722753"/>
    <lineage>
        <taxon>Bacteria</taxon>
        <taxon>Bacillati</taxon>
        <taxon>Cyanobacteriota</taxon>
        <taxon>Cyanophyceae</taxon>
        <taxon>Pseudanabaenales</taxon>
        <taxon>Pseudanabaenaceae</taxon>
        <taxon>Pseudanabaena</taxon>
        <taxon>Pseudanabaena yagii</taxon>
    </lineage>
</organism>
<keyword evidence="2" id="KW-0808">Transferase</keyword>
<dbReference type="CDD" id="cd01646">
    <property type="entry name" value="RT_Bac_retron_I"/>
    <property type="match status" value="1"/>
</dbReference>
<reference evidence="2 3" key="1">
    <citation type="submission" date="2020-03" db="EMBL/GenBank/DDBJ databases">
        <title>Draft Genome Sequence of 2-Methylisoborneol Producing Pseudanabaena yagii Strain GIHE-NHR1 Isolated from North Han River in South Korea.</title>
        <authorList>
            <person name="Jeong J."/>
        </authorList>
    </citation>
    <scope>NUCLEOTIDE SEQUENCE [LARGE SCALE GENOMIC DNA]</scope>
    <source>
        <strain evidence="2 3">GIHE-NHR1</strain>
    </source>
</reference>
<protein>
    <submittedName>
        <fullName evidence="2">RNA-directed DNA polymerase</fullName>
    </submittedName>
</protein>
<dbReference type="SUPFAM" id="SSF56672">
    <property type="entry name" value="DNA/RNA polymerases"/>
    <property type="match status" value="1"/>
</dbReference>